<dbReference type="EMBL" id="CP001720">
    <property type="protein sequence ID" value="ACV61144.1"/>
    <property type="molecule type" value="Genomic_DNA"/>
</dbReference>
<dbReference type="GO" id="GO:0003724">
    <property type="term" value="F:RNA helicase activity"/>
    <property type="evidence" value="ECO:0007669"/>
    <property type="project" value="InterPro"/>
</dbReference>
<dbReference type="Gene3D" id="2.40.10.10">
    <property type="entry name" value="Trypsin-like serine proteases"/>
    <property type="match status" value="1"/>
</dbReference>
<evidence type="ECO:0000313" key="2">
    <source>
        <dbReference type="EMBL" id="ACV61144.1"/>
    </source>
</evidence>
<feature type="domain" description="Peptidase S7" evidence="1">
    <location>
        <begin position="130"/>
        <end position="159"/>
    </location>
</feature>
<dbReference type="GO" id="GO:0005524">
    <property type="term" value="F:ATP binding"/>
    <property type="evidence" value="ECO:0007669"/>
    <property type="project" value="InterPro"/>
</dbReference>
<dbReference type="STRING" id="485916.Dtox_0191"/>
<sequence length="182" mass="19960">MSDRIGVLHRFIPLVRGEEISDCQVAQNMARSLNRLMQIFKPNYGVRLYKRQSTENVVDCALCKPDNPEFISPEIYEIGKITGLEQVSPGISVEKSGRTSGLTSGRVSAVGVTLQVQISETEIGWFSEQVVCDMNSQPGDSGSLIVNNNKKAVGLLFAGSDKFTIFSPIENVCKNLGVELVY</sequence>
<accession>C8W2Y8</accession>
<dbReference type="SUPFAM" id="SSF50494">
    <property type="entry name" value="Trypsin-like serine proteases"/>
    <property type="match status" value="1"/>
</dbReference>
<dbReference type="Proteomes" id="UP000002217">
    <property type="component" value="Chromosome"/>
</dbReference>
<dbReference type="eggNOG" id="COG0265">
    <property type="taxonomic scope" value="Bacteria"/>
</dbReference>
<keyword evidence="3" id="KW-1185">Reference proteome</keyword>
<dbReference type="HOGENOM" id="CLU_1479779_0_0_9"/>
<dbReference type="InterPro" id="IPR009003">
    <property type="entry name" value="Peptidase_S1_PA"/>
</dbReference>
<gene>
    <name evidence="2" type="ordered locus">Dtox_0191</name>
</gene>
<organism evidence="2 3">
    <name type="scientific">Desulfofarcimen acetoxidans (strain ATCC 49208 / DSM 771 / KCTC 5769 / VKM B-1644 / 5575)</name>
    <name type="common">Desulfotomaculum acetoxidans</name>
    <dbReference type="NCBI Taxonomy" id="485916"/>
    <lineage>
        <taxon>Bacteria</taxon>
        <taxon>Bacillati</taxon>
        <taxon>Bacillota</taxon>
        <taxon>Clostridia</taxon>
        <taxon>Eubacteriales</taxon>
        <taxon>Peptococcaceae</taxon>
        <taxon>Desulfofarcimen</taxon>
    </lineage>
</organism>
<evidence type="ECO:0000259" key="1">
    <source>
        <dbReference type="Pfam" id="PF00949"/>
    </source>
</evidence>
<dbReference type="Pfam" id="PF00949">
    <property type="entry name" value="Peptidase_S7"/>
    <property type="match status" value="1"/>
</dbReference>
<dbReference type="OrthoDB" id="104542at2"/>
<reference evidence="2 3" key="1">
    <citation type="journal article" date="2009" name="Stand. Genomic Sci.">
        <title>Complete genome sequence of Desulfotomaculum acetoxidans type strain (5575).</title>
        <authorList>
            <person name="Spring S."/>
            <person name="Lapidus A."/>
            <person name="Schroder M."/>
            <person name="Gleim D."/>
            <person name="Sims D."/>
            <person name="Meincke L."/>
            <person name="Glavina Del Rio T."/>
            <person name="Tice H."/>
            <person name="Copeland A."/>
            <person name="Cheng J.F."/>
            <person name="Lucas S."/>
            <person name="Chen F."/>
            <person name="Nolan M."/>
            <person name="Bruce D."/>
            <person name="Goodwin L."/>
            <person name="Pitluck S."/>
            <person name="Ivanova N."/>
            <person name="Mavromatis K."/>
            <person name="Mikhailova N."/>
            <person name="Pati A."/>
            <person name="Chen A."/>
            <person name="Palaniappan K."/>
            <person name="Land M."/>
            <person name="Hauser L."/>
            <person name="Chang Y.J."/>
            <person name="Jeffries C.D."/>
            <person name="Chain P."/>
            <person name="Saunders E."/>
            <person name="Brettin T."/>
            <person name="Detter J.C."/>
            <person name="Goker M."/>
            <person name="Bristow J."/>
            <person name="Eisen J.A."/>
            <person name="Markowitz V."/>
            <person name="Hugenholtz P."/>
            <person name="Kyrpides N.C."/>
            <person name="Klenk H.P."/>
            <person name="Han C."/>
        </authorList>
    </citation>
    <scope>NUCLEOTIDE SEQUENCE [LARGE SCALE GENOMIC DNA]</scope>
    <source>
        <strain evidence="3">ATCC 49208 / DSM 771 / VKM B-1644</strain>
    </source>
</reference>
<dbReference type="AlphaFoldDB" id="C8W2Y8"/>
<dbReference type="KEGG" id="dae:Dtox_0191"/>
<dbReference type="RefSeq" id="WP_015755865.1">
    <property type="nucleotide sequence ID" value="NC_013216.1"/>
</dbReference>
<name>C8W2Y8_DESAS</name>
<proteinExistence type="predicted"/>
<protein>
    <recommendedName>
        <fullName evidence="1">Peptidase S7 domain-containing protein</fullName>
    </recommendedName>
</protein>
<dbReference type="GO" id="GO:0003723">
    <property type="term" value="F:RNA binding"/>
    <property type="evidence" value="ECO:0007669"/>
    <property type="project" value="InterPro"/>
</dbReference>
<dbReference type="InterPro" id="IPR001850">
    <property type="entry name" value="Flavi_NS3_S7"/>
</dbReference>
<dbReference type="InterPro" id="IPR043504">
    <property type="entry name" value="Peptidase_S1_PA_chymotrypsin"/>
</dbReference>
<evidence type="ECO:0000313" key="3">
    <source>
        <dbReference type="Proteomes" id="UP000002217"/>
    </source>
</evidence>